<dbReference type="PANTHER" id="PTHR33204">
    <property type="entry name" value="TRANSCRIPTIONAL REGULATOR, MARR FAMILY"/>
    <property type="match status" value="1"/>
</dbReference>
<feature type="domain" description="HTH hxlR-type" evidence="4">
    <location>
        <begin position="10"/>
        <end position="108"/>
    </location>
</feature>
<dbReference type="PROSITE" id="PS51118">
    <property type="entry name" value="HTH_HXLR"/>
    <property type="match status" value="1"/>
</dbReference>
<dbReference type="Pfam" id="PF01638">
    <property type="entry name" value="HxlR"/>
    <property type="match status" value="1"/>
</dbReference>
<evidence type="ECO:0000259" key="4">
    <source>
        <dbReference type="PROSITE" id="PS51118"/>
    </source>
</evidence>
<dbReference type="PANTHER" id="PTHR33204:SF18">
    <property type="entry name" value="TRANSCRIPTIONAL REGULATORY PROTEIN"/>
    <property type="match status" value="1"/>
</dbReference>
<dbReference type="RefSeq" id="WP_344218116.1">
    <property type="nucleotide sequence ID" value="NZ_BAAAOS010000037.1"/>
</dbReference>
<reference evidence="5 6" key="1">
    <citation type="journal article" date="2019" name="Int. J. Syst. Evol. Microbiol.">
        <title>The Global Catalogue of Microorganisms (GCM) 10K type strain sequencing project: providing services to taxonomists for standard genome sequencing and annotation.</title>
        <authorList>
            <consortium name="The Broad Institute Genomics Platform"/>
            <consortium name="The Broad Institute Genome Sequencing Center for Infectious Disease"/>
            <person name="Wu L."/>
            <person name="Ma J."/>
        </authorList>
    </citation>
    <scope>NUCLEOTIDE SEQUENCE [LARGE SCALE GENOMIC DNA]</scope>
    <source>
        <strain evidence="5 6">JCM 14969</strain>
    </source>
</reference>
<evidence type="ECO:0000256" key="3">
    <source>
        <dbReference type="ARBA" id="ARBA00023163"/>
    </source>
</evidence>
<dbReference type="InterPro" id="IPR036388">
    <property type="entry name" value="WH-like_DNA-bd_sf"/>
</dbReference>
<accession>A0ABN2DYR7</accession>
<name>A0ABN2DYR7_9ACTN</name>
<evidence type="ECO:0000256" key="1">
    <source>
        <dbReference type="ARBA" id="ARBA00023015"/>
    </source>
</evidence>
<organism evidence="5 6">
    <name type="scientific">Kribbella sancticallisti</name>
    <dbReference type="NCBI Taxonomy" id="460087"/>
    <lineage>
        <taxon>Bacteria</taxon>
        <taxon>Bacillati</taxon>
        <taxon>Actinomycetota</taxon>
        <taxon>Actinomycetes</taxon>
        <taxon>Propionibacteriales</taxon>
        <taxon>Kribbellaceae</taxon>
        <taxon>Kribbella</taxon>
    </lineage>
</organism>
<dbReference type="Gene3D" id="1.10.10.10">
    <property type="entry name" value="Winged helix-like DNA-binding domain superfamily/Winged helix DNA-binding domain"/>
    <property type="match status" value="1"/>
</dbReference>
<evidence type="ECO:0000256" key="2">
    <source>
        <dbReference type="ARBA" id="ARBA00023125"/>
    </source>
</evidence>
<dbReference type="Proteomes" id="UP001500393">
    <property type="component" value="Unassembled WGS sequence"/>
</dbReference>
<dbReference type="InterPro" id="IPR002577">
    <property type="entry name" value="HTH_HxlR"/>
</dbReference>
<dbReference type="InterPro" id="IPR036390">
    <property type="entry name" value="WH_DNA-bd_sf"/>
</dbReference>
<sequence>MTTKTYGQYCGVARALELVGERWALLIVRDLLVAPKRYTDLKAGLPKIPTNVLATRLKELEAAGLVVRTIQPRPSGAIVYELTPYGAGLDEVVLALGRWGARSLGELRPGEIVTADILVMALRSTFQPGKGKAAYELRFGDLVIHALVDGDELTAQPGPLTGEAKQPVVVEAFAPLGPLLTGAVDGAEALKQGLIKTSGTASDLDRFAGSFRIGPAPA</sequence>
<gene>
    <name evidence="5" type="ORF">GCM10009789_51060</name>
</gene>
<proteinExistence type="predicted"/>
<keyword evidence="3" id="KW-0804">Transcription</keyword>
<evidence type="ECO:0000313" key="5">
    <source>
        <dbReference type="EMBL" id="GAA1590957.1"/>
    </source>
</evidence>
<keyword evidence="1" id="KW-0805">Transcription regulation</keyword>
<dbReference type="EMBL" id="BAAAOS010000037">
    <property type="protein sequence ID" value="GAA1590957.1"/>
    <property type="molecule type" value="Genomic_DNA"/>
</dbReference>
<evidence type="ECO:0000313" key="6">
    <source>
        <dbReference type="Proteomes" id="UP001500393"/>
    </source>
</evidence>
<keyword evidence="6" id="KW-1185">Reference proteome</keyword>
<comment type="caution">
    <text evidence="5">The sequence shown here is derived from an EMBL/GenBank/DDBJ whole genome shotgun (WGS) entry which is preliminary data.</text>
</comment>
<dbReference type="SUPFAM" id="SSF46785">
    <property type="entry name" value="Winged helix' DNA-binding domain"/>
    <property type="match status" value="1"/>
</dbReference>
<protein>
    <submittedName>
        <fullName evidence="5">Winged helix-turn-helix transcriptional regulator</fullName>
    </submittedName>
</protein>
<keyword evidence="2" id="KW-0238">DNA-binding</keyword>